<evidence type="ECO:0000256" key="2">
    <source>
        <dbReference type="ARBA" id="ARBA00022980"/>
    </source>
</evidence>
<dbReference type="GO" id="GO:0005840">
    <property type="term" value="C:ribosome"/>
    <property type="evidence" value="ECO:0007669"/>
    <property type="project" value="UniProtKB-KW"/>
</dbReference>
<evidence type="ECO:0000256" key="5">
    <source>
        <dbReference type="HAMAP-Rule" id="MF_00374"/>
    </source>
</evidence>
<dbReference type="Pfam" id="PF00831">
    <property type="entry name" value="Ribosomal_L29"/>
    <property type="match status" value="1"/>
</dbReference>
<dbReference type="GO" id="GO:0003735">
    <property type="term" value="F:structural constituent of ribosome"/>
    <property type="evidence" value="ECO:0007669"/>
    <property type="project" value="InterPro"/>
</dbReference>
<dbReference type="Gene3D" id="1.10.287.310">
    <property type="match status" value="1"/>
</dbReference>
<comment type="similarity">
    <text evidence="1 5">Belongs to the universal ribosomal protein uL29 family.</text>
</comment>
<evidence type="ECO:0000313" key="7">
    <source>
        <dbReference type="Proteomes" id="UP000606580"/>
    </source>
</evidence>
<sequence>MAILTVREIRDMSKQELIDELEGLGSELINERATLSAGGAPEKPGRIRELRRTIARIKTIQKETSTTPPLRKGLEKVPG</sequence>
<proteinExistence type="inferred from homology"/>
<keyword evidence="2 5" id="KW-0689">Ribosomal protein</keyword>
<gene>
    <name evidence="6" type="primary">rpmC</name>
    <name evidence="5" type="synonym">rpl29</name>
    <name evidence="6" type="ORF">GIS02_05345</name>
</gene>
<reference evidence="6" key="1">
    <citation type="journal article" date="2020" name="MBio">
        <title>'Candidatus Ethanoperedens,' a Thermophilic Genus of Archaea Mediating the Anaerobic Oxidation of Ethane.</title>
        <authorList>
            <person name="Hahn C.J."/>
            <person name="Laso-Perez R."/>
            <person name="Vulcano F."/>
            <person name="Vaziourakis K.M."/>
            <person name="Stokke R."/>
            <person name="Steen I.H."/>
            <person name="Teske A."/>
            <person name="Boetius A."/>
            <person name="Liebeke M."/>
            <person name="Amann R."/>
            <person name="Knittel K."/>
            <person name="Wegener G."/>
        </authorList>
    </citation>
    <scope>NUCLEOTIDE SEQUENCE</scope>
    <source>
        <strain evidence="6">GoM-Arc1-LC-WB58</strain>
    </source>
</reference>
<dbReference type="AlphaFoldDB" id="A0A848DB84"/>
<evidence type="ECO:0000313" key="6">
    <source>
        <dbReference type="EMBL" id="NMG83614.1"/>
    </source>
</evidence>
<name>A0A848DB84_9EURY</name>
<dbReference type="SUPFAM" id="SSF46561">
    <property type="entry name" value="Ribosomal protein L29 (L29p)"/>
    <property type="match status" value="1"/>
</dbReference>
<dbReference type="GO" id="GO:1990904">
    <property type="term" value="C:ribonucleoprotein complex"/>
    <property type="evidence" value="ECO:0007669"/>
    <property type="project" value="UniProtKB-KW"/>
</dbReference>
<evidence type="ECO:0000256" key="3">
    <source>
        <dbReference type="ARBA" id="ARBA00023274"/>
    </source>
</evidence>
<dbReference type="InterPro" id="IPR036049">
    <property type="entry name" value="Ribosomal_uL29_sf"/>
</dbReference>
<dbReference type="InterPro" id="IPR001854">
    <property type="entry name" value="Ribosomal_uL29"/>
</dbReference>
<dbReference type="GO" id="GO:0006412">
    <property type="term" value="P:translation"/>
    <property type="evidence" value="ECO:0007669"/>
    <property type="project" value="UniProtKB-UniRule"/>
</dbReference>
<evidence type="ECO:0000256" key="4">
    <source>
        <dbReference type="ARBA" id="ARBA00035204"/>
    </source>
</evidence>
<dbReference type="CDD" id="cd00427">
    <property type="entry name" value="Ribosomal_L29_HIP"/>
    <property type="match status" value="1"/>
</dbReference>
<dbReference type="HAMAP" id="MF_00374">
    <property type="entry name" value="Ribosomal_uL29"/>
    <property type="match status" value="1"/>
</dbReference>
<accession>A0A848DB84</accession>
<protein>
    <recommendedName>
        <fullName evidence="4 5">Large ribosomal subunit protein uL29</fullName>
    </recommendedName>
</protein>
<evidence type="ECO:0000256" key="1">
    <source>
        <dbReference type="ARBA" id="ARBA00009254"/>
    </source>
</evidence>
<dbReference type="FunFam" id="1.10.287.310:FF:000001">
    <property type="entry name" value="50S ribosomal protein L29"/>
    <property type="match status" value="1"/>
</dbReference>
<dbReference type="EMBL" id="WNEG01000093">
    <property type="protein sequence ID" value="NMG83614.1"/>
    <property type="molecule type" value="Genomic_DNA"/>
</dbReference>
<comment type="caution">
    <text evidence="6">The sequence shown here is derived from an EMBL/GenBank/DDBJ whole genome shotgun (WGS) entry which is preliminary data.</text>
</comment>
<dbReference type="PROSITE" id="PS00579">
    <property type="entry name" value="RIBOSOMAL_L29"/>
    <property type="match status" value="1"/>
</dbReference>
<dbReference type="NCBIfam" id="TIGR00012">
    <property type="entry name" value="L29"/>
    <property type="match status" value="1"/>
</dbReference>
<keyword evidence="3 5" id="KW-0687">Ribonucleoprotein</keyword>
<dbReference type="InterPro" id="IPR018254">
    <property type="entry name" value="Ribosomal_uL29_CS"/>
</dbReference>
<dbReference type="Proteomes" id="UP000606580">
    <property type="component" value="Unassembled WGS sequence"/>
</dbReference>
<organism evidence="6 7">
    <name type="scientific">Candidatus Ethanoperedens thermophilum</name>
    <dbReference type="NCBI Taxonomy" id="2766897"/>
    <lineage>
        <taxon>Archaea</taxon>
        <taxon>Methanobacteriati</taxon>
        <taxon>Methanobacteriota</taxon>
        <taxon>Stenosarchaea group</taxon>
        <taxon>Methanomicrobia</taxon>
        <taxon>Methanosarcinales</taxon>
        <taxon>Methanosarcinales incertae sedis</taxon>
        <taxon>GOM Arc I cluster</taxon>
        <taxon>Candidatus Ethanoperedens</taxon>
    </lineage>
</organism>